<dbReference type="EMBL" id="CP024932">
    <property type="protein sequence ID" value="ATZ09220.1"/>
    <property type="molecule type" value="Genomic_DNA"/>
</dbReference>
<reference evidence="1 2" key="1">
    <citation type="submission" date="2017-11" db="EMBL/GenBank/DDBJ databases">
        <title>Whole genome sequencing of cultured pathogen.</title>
        <authorList>
            <person name="Hoffmann M."/>
            <person name="Sanchez M."/>
            <person name="Timme R."/>
            <person name="Nudel K."/>
            <person name="Bry L."/>
        </authorList>
    </citation>
    <scope>NUCLEOTIDE SEQUENCE [LARGE SCALE GENOMIC DNA]</scope>
    <source>
        <strain evidence="1 2">216</strain>
    </source>
</reference>
<dbReference type="RefSeq" id="WP_049152276.1">
    <property type="nucleotide sequence ID" value="NZ_CP024932.1"/>
</dbReference>
<organism evidence="1 2">
    <name type="scientific">Corynebacterium striatum</name>
    <dbReference type="NCBI Taxonomy" id="43770"/>
    <lineage>
        <taxon>Bacteria</taxon>
        <taxon>Bacillati</taxon>
        <taxon>Actinomycetota</taxon>
        <taxon>Actinomycetes</taxon>
        <taxon>Mycobacteriales</taxon>
        <taxon>Corynebacteriaceae</taxon>
        <taxon>Corynebacterium</taxon>
    </lineage>
</organism>
<dbReference type="AlphaFoldDB" id="A0ABC8CRC8"/>
<evidence type="ECO:0000313" key="2">
    <source>
        <dbReference type="Proteomes" id="UP000231994"/>
    </source>
</evidence>
<evidence type="ECO:0000313" key="1">
    <source>
        <dbReference type="EMBL" id="ATZ09220.1"/>
    </source>
</evidence>
<dbReference type="Proteomes" id="UP000231994">
    <property type="component" value="Chromosome"/>
</dbReference>
<accession>A0ABC8CRC8</accession>
<name>A0ABC8CRC8_CORST</name>
<gene>
    <name evidence="1" type="ORF">A9D01_11160</name>
</gene>
<protein>
    <submittedName>
        <fullName evidence="1">Uncharacterized protein</fullName>
    </submittedName>
</protein>
<sequence>MHIDSSKNDNSRVINLIERSEMNGDPGFDLFSPRLELKALREADHNFLECRVYGPEFPNKYVPERSPDWDTARTVKQVSVPNGADCDTWVKVANTLIDDTLAESDEKVDRGPDAWGSLIESLESRVIERIVGR</sequence>
<dbReference type="GeneID" id="81704874"/>
<proteinExistence type="predicted"/>